<feature type="compositionally biased region" description="Polar residues" evidence="1">
    <location>
        <begin position="79"/>
        <end position="91"/>
    </location>
</feature>
<evidence type="ECO:0000313" key="2">
    <source>
        <dbReference type="EMBL" id="GIJ23412.1"/>
    </source>
</evidence>
<gene>
    <name evidence="2" type="ORF">Vlu01_40360</name>
</gene>
<evidence type="ECO:0000256" key="1">
    <source>
        <dbReference type="SAM" id="MobiDB-lite"/>
    </source>
</evidence>
<dbReference type="EMBL" id="BOPB01000025">
    <property type="protein sequence ID" value="GIJ23412.1"/>
    <property type="molecule type" value="Genomic_DNA"/>
</dbReference>
<comment type="caution">
    <text evidence="2">The sequence shown here is derived from an EMBL/GenBank/DDBJ whole genome shotgun (WGS) entry which is preliminary data.</text>
</comment>
<sequence>MDPRPGDVLHVGSGASVQFAGKRSVTFRVIKVRDWTTYDGWVWLLGYTLDRTGNAMDRREIFVRPAGLRLIAPAPTPATGRTGQVGRSGTTRKAPAAASPSRRSR</sequence>
<reference evidence="2 3" key="1">
    <citation type="submission" date="2021-01" db="EMBL/GenBank/DDBJ databases">
        <title>Whole genome shotgun sequence of Verrucosispora lutea NBRC 106530.</title>
        <authorList>
            <person name="Komaki H."/>
            <person name="Tamura T."/>
        </authorList>
    </citation>
    <scope>NUCLEOTIDE SEQUENCE [LARGE SCALE GENOMIC DNA]</scope>
    <source>
        <strain evidence="2 3">NBRC 106530</strain>
    </source>
</reference>
<proteinExistence type="predicted"/>
<organism evidence="2 3">
    <name type="scientific">Micromonospora lutea</name>
    <dbReference type="NCBI Taxonomy" id="419825"/>
    <lineage>
        <taxon>Bacteria</taxon>
        <taxon>Bacillati</taxon>
        <taxon>Actinomycetota</taxon>
        <taxon>Actinomycetes</taxon>
        <taxon>Micromonosporales</taxon>
        <taxon>Micromonosporaceae</taxon>
        <taxon>Micromonospora</taxon>
    </lineage>
</organism>
<dbReference type="Proteomes" id="UP000643165">
    <property type="component" value="Unassembled WGS sequence"/>
</dbReference>
<keyword evidence="3" id="KW-1185">Reference proteome</keyword>
<feature type="compositionally biased region" description="Low complexity" evidence="1">
    <location>
        <begin position="94"/>
        <end position="105"/>
    </location>
</feature>
<evidence type="ECO:0000313" key="3">
    <source>
        <dbReference type="Proteomes" id="UP000643165"/>
    </source>
</evidence>
<name>A0ABQ4IZQ7_9ACTN</name>
<accession>A0ABQ4IZQ7</accession>
<feature type="region of interest" description="Disordered" evidence="1">
    <location>
        <begin position="72"/>
        <end position="105"/>
    </location>
</feature>
<protein>
    <submittedName>
        <fullName evidence="2">Uncharacterized protein</fullName>
    </submittedName>
</protein>